<dbReference type="InterPro" id="IPR002729">
    <property type="entry name" value="CRISPR-assoc_Cas1"/>
</dbReference>
<evidence type="ECO:0000256" key="5">
    <source>
        <dbReference type="ARBA" id="ARBA00022842"/>
    </source>
</evidence>
<gene>
    <name evidence="11" type="primary">cas1c</name>
    <name evidence="10" type="synonym">cas1</name>
    <name evidence="11" type="ORF">J3U88_13315</name>
</gene>
<feature type="binding site" evidence="10">
    <location>
        <position position="248"/>
    </location>
    <ligand>
        <name>Mn(2+)</name>
        <dbReference type="ChEBI" id="CHEBI:29035"/>
    </ligand>
</feature>
<keyword evidence="4 10" id="KW-0378">Hydrolase</keyword>
<dbReference type="AlphaFoldDB" id="A0A8J7Q2N8"/>
<evidence type="ECO:0000313" key="12">
    <source>
        <dbReference type="Proteomes" id="UP000664417"/>
    </source>
</evidence>
<comment type="cofactor">
    <cofactor evidence="10">
        <name>Mg(2+)</name>
        <dbReference type="ChEBI" id="CHEBI:18420"/>
    </cofactor>
    <cofactor evidence="10">
        <name>Mn(2+)</name>
        <dbReference type="ChEBI" id="CHEBI:29035"/>
    </cofactor>
</comment>
<evidence type="ECO:0000313" key="11">
    <source>
        <dbReference type="EMBL" id="MBO1319447.1"/>
    </source>
</evidence>
<dbReference type="GO" id="GO:0046872">
    <property type="term" value="F:metal ion binding"/>
    <property type="evidence" value="ECO:0007669"/>
    <property type="project" value="UniProtKB-UniRule"/>
</dbReference>
<keyword evidence="2 10" id="KW-0479">Metal-binding</keyword>
<dbReference type="NCBIfam" id="TIGR03640">
    <property type="entry name" value="cas1_DVULG"/>
    <property type="match status" value="1"/>
</dbReference>
<dbReference type="EMBL" id="JAFREP010000011">
    <property type="protein sequence ID" value="MBO1319447.1"/>
    <property type="molecule type" value="Genomic_DNA"/>
</dbReference>
<evidence type="ECO:0000256" key="6">
    <source>
        <dbReference type="ARBA" id="ARBA00023118"/>
    </source>
</evidence>
<dbReference type="RefSeq" id="WP_207859293.1">
    <property type="nucleotide sequence ID" value="NZ_JAFREP010000011.1"/>
</dbReference>
<evidence type="ECO:0000256" key="1">
    <source>
        <dbReference type="ARBA" id="ARBA00022722"/>
    </source>
</evidence>
<accession>A0A8J7Q2N8</accession>
<dbReference type="Pfam" id="PF01867">
    <property type="entry name" value="Cas_Cas1"/>
    <property type="match status" value="1"/>
</dbReference>
<keyword evidence="7 10" id="KW-0238">DNA-binding</keyword>
<sequence length="345" mass="38596">MRQHHNTLYVTSQGTWLGKADEAVEVRFKDKTKTKVPMHHLASIVAFGQVSISPYLMAACAEQGIAINYLNEQGRFLARVIGPCHGNVMLRRDQYRWADDPAACARLAQGFLLGKILNTRDLAKRRARMGDDPARKERLLGLAEALERHCDLVQAETELEVIRGHEGRAAKLWFDHYPDLLAGDPFFQWGGRSTRPPRDGVNAILSFIYMLVAHDCDSALQSVGLDPQVGFLHVAKPGRPALALDLMEEFRPLWGDRIALRLINRRMLKKGDFEVQGSGAVLLNEAGRKKVIQAYQQEKRKETRHGFLGEQTTVGLLPHLQARLLARVIRGDVSAYPPLLGVIGC</sequence>
<dbReference type="Gene3D" id="1.20.120.920">
    <property type="entry name" value="CRISPR-associated endonuclease Cas1, C-terminal domain"/>
    <property type="match status" value="1"/>
</dbReference>
<keyword evidence="8 10" id="KW-0464">Manganese</keyword>
<comment type="caution">
    <text evidence="11">The sequence shown here is derived from an EMBL/GenBank/DDBJ whole genome shotgun (WGS) entry which is preliminary data.</text>
</comment>
<dbReference type="InterPro" id="IPR042206">
    <property type="entry name" value="CRISPR-assoc_Cas1_C"/>
</dbReference>
<dbReference type="GO" id="GO:0004520">
    <property type="term" value="F:DNA endonuclease activity"/>
    <property type="evidence" value="ECO:0007669"/>
    <property type="project" value="InterPro"/>
</dbReference>
<organism evidence="11 12">
    <name type="scientific">Acanthopleuribacter pedis</name>
    <dbReference type="NCBI Taxonomy" id="442870"/>
    <lineage>
        <taxon>Bacteria</taxon>
        <taxon>Pseudomonadati</taxon>
        <taxon>Acidobacteriota</taxon>
        <taxon>Holophagae</taxon>
        <taxon>Acanthopleuribacterales</taxon>
        <taxon>Acanthopleuribacteraceae</taxon>
        <taxon>Acanthopleuribacter</taxon>
    </lineage>
</organism>
<protein>
    <recommendedName>
        <fullName evidence="10">CRISPR-associated endonuclease Cas1</fullName>
        <ecNumber evidence="10">3.1.-.-</ecNumber>
    </recommendedName>
</protein>
<evidence type="ECO:0000256" key="9">
    <source>
        <dbReference type="ARBA" id="ARBA00038592"/>
    </source>
</evidence>
<reference evidence="11" key="1">
    <citation type="submission" date="2021-03" db="EMBL/GenBank/DDBJ databases">
        <authorList>
            <person name="Wang G."/>
        </authorList>
    </citation>
    <scope>NUCLEOTIDE SEQUENCE</scope>
    <source>
        <strain evidence="11">KCTC 12899</strain>
    </source>
</reference>
<keyword evidence="6 10" id="KW-0051">Antiviral defense</keyword>
<feature type="binding site" evidence="10">
    <location>
        <position position="166"/>
    </location>
    <ligand>
        <name>Mn(2+)</name>
        <dbReference type="ChEBI" id="CHEBI:29035"/>
    </ligand>
</feature>
<proteinExistence type="inferred from homology"/>
<keyword evidence="1 10" id="KW-0540">Nuclease</keyword>
<dbReference type="PANTHER" id="PTHR34353">
    <property type="entry name" value="CRISPR-ASSOCIATED ENDONUCLEASE CAS1 1"/>
    <property type="match status" value="1"/>
</dbReference>
<keyword evidence="3 10" id="KW-0255">Endonuclease</keyword>
<comment type="function">
    <text evidence="10">CRISPR (clustered regularly interspaced short palindromic repeat), is an adaptive immune system that provides protection against mobile genetic elements (viruses, transposable elements and conjugative plasmids). CRISPR clusters contain spacers, sequences complementary to antecedent mobile elements, and target invading nucleic acids. CRISPR clusters are transcribed and processed into CRISPR RNA (crRNA). Acts as a dsDNA endonuclease. Involved in the integration of spacer DNA into the CRISPR cassette.</text>
</comment>
<dbReference type="EC" id="3.1.-.-" evidence="10"/>
<feature type="binding site" evidence="10">
    <location>
        <position position="233"/>
    </location>
    <ligand>
        <name>Mn(2+)</name>
        <dbReference type="ChEBI" id="CHEBI:29035"/>
    </ligand>
</feature>
<dbReference type="InterPro" id="IPR019856">
    <property type="entry name" value="CRISPR-assoc_Cas1_DVULG"/>
</dbReference>
<comment type="similarity">
    <text evidence="10">Belongs to the CRISPR-associated endonuclease Cas1 family.</text>
</comment>
<dbReference type="GO" id="GO:0051607">
    <property type="term" value="P:defense response to virus"/>
    <property type="evidence" value="ECO:0007669"/>
    <property type="project" value="UniProtKB-UniRule"/>
</dbReference>
<dbReference type="InterPro" id="IPR050646">
    <property type="entry name" value="Cas1"/>
</dbReference>
<keyword evidence="5 10" id="KW-0460">Magnesium</keyword>
<name>A0A8J7Q2N8_9BACT</name>
<evidence type="ECO:0000256" key="2">
    <source>
        <dbReference type="ARBA" id="ARBA00022723"/>
    </source>
</evidence>
<evidence type="ECO:0000256" key="4">
    <source>
        <dbReference type="ARBA" id="ARBA00022801"/>
    </source>
</evidence>
<keyword evidence="12" id="KW-1185">Reference proteome</keyword>
<comment type="subunit">
    <text evidence="9 10">Homodimer, forms a heterotetramer with a Cas2 homodimer.</text>
</comment>
<evidence type="ECO:0000256" key="8">
    <source>
        <dbReference type="ARBA" id="ARBA00023211"/>
    </source>
</evidence>
<dbReference type="Proteomes" id="UP000664417">
    <property type="component" value="Unassembled WGS sequence"/>
</dbReference>
<dbReference type="PANTHER" id="PTHR34353:SF2">
    <property type="entry name" value="CRISPR-ASSOCIATED ENDONUCLEASE CAS1 1"/>
    <property type="match status" value="1"/>
</dbReference>
<evidence type="ECO:0000256" key="3">
    <source>
        <dbReference type="ARBA" id="ARBA00022759"/>
    </source>
</evidence>
<evidence type="ECO:0000256" key="7">
    <source>
        <dbReference type="ARBA" id="ARBA00023125"/>
    </source>
</evidence>
<dbReference type="GO" id="GO:0003677">
    <property type="term" value="F:DNA binding"/>
    <property type="evidence" value="ECO:0007669"/>
    <property type="project" value="UniProtKB-KW"/>
</dbReference>
<dbReference type="HAMAP" id="MF_01470">
    <property type="entry name" value="Cas1"/>
    <property type="match status" value="1"/>
</dbReference>
<dbReference type="GO" id="GO:0043571">
    <property type="term" value="P:maintenance of CRISPR repeat elements"/>
    <property type="evidence" value="ECO:0007669"/>
    <property type="project" value="UniProtKB-UniRule"/>
</dbReference>
<evidence type="ECO:0000256" key="10">
    <source>
        <dbReference type="HAMAP-Rule" id="MF_01470"/>
    </source>
</evidence>
<dbReference type="Gene3D" id="3.100.10.20">
    <property type="entry name" value="CRISPR-associated endonuclease Cas1, N-terminal domain"/>
    <property type="match status" value="1"/>
</dbReference>
<dbReference type="InterPro" id="IPR042211">
    <property type="entry name" value="CRISPR-assoc_Cas1_N"/>
</dbReference>
<dbReference type="NCBIfam" id="TIGR00287">
    <property type="entry name" value="cas1"/>
    <property type="match status" value="1"/>
</dbReference>
<dbReference type="GO" id="GO:0016787">
    <property type="term" value="F:hydrolase activity"/>
    <property type="evidence" value="ECO:0007669"/>
    <property type="project" value="UniProtKB-KW"/>
</dbReference>